<reference evidence="2 3" key="1">
    <citation type="submission" date="2016-11" db="EMBL/GenBank/DDBJ databases">
        <authorList>
            <person name="Varghese N."/>
            <person name="Submissions S."/>
        </authorList>
    </citation>
    <scope>NUCLEOTIDE SEQUENCE [LARGE SCALE GENOMIC DNA]</scope>
    <source>
        <strain evidence="2 3">DSM 29341</strain>
    </source>
</reference>
<proteinExistence type="predicted"/>
<keyword evidence="1" id="KW-1277">Toxin-antitoxin system</keyword>
<dbReference type="InterPro" id="IPR038296">
    <property type="entry name" value="ParD_sf"/>
</dbReference>
<keyword evidence="2" id="KW-0238">DNA-binding</keyword>
<dbReference type="InterPro" id="IPR022789">
    <property type="entry name" value="ParD"/>
</dbReference>
<name>A0A1M5B920_9RHOB</name>
<protein>
    <submittedName>
        <fullName evidence="2">Transcriptional regulator, contains Arc/MetJ-type RHH (Ribbon-helix-helix) DNA-binding domain</fullName>
    </submittedName>
</protein>
<dbReference type="RefSeq" id="WP_149777296.1">
    <property type="nucleotide sequence ID" value="NZ_FQVK01000035.1"/>
</dbReference>
<dbReference type="EMBL" id="FQVK01000035">
    <property type="protein sequence ID" value="SHF39061.1"/>
    <property type="molecule type" value="Genomic_DNA"/>
</dbReference>
<dbReference type="GO" id="GO:0006355">
    <property type="term" value="P:regulation of DNA-templated transcription"/>
    <property type="evidence" value="ECO:0007669"/>
    <property type="project" value="InterPro"/>
</dbReference>
<dbReference type="OrthoDB" id="7874961at2"/>
<evidence type="ECO:0000313" key="3">
    <source>
        <dbReference type="Proteomes" id="UP000325134"/>
    </source>
</evidence>
<accession>A0A1M5B920</accession>
<dbReference type="AlphaFoldDB" id="A0A1M5B920"/>
<evidence type="ECO:0000313" key="2">
    <source>
        <dbReference type="EMBL" id="SHF39061.1"/>
    </source>
</evidence>
<dbReference type="Proteomes" id="UP000325134">
    <property type="component" value="Unassembled WGS sequence"/>
</dbReference>
<dbReference type="GO" id="GO:0003677">
    <property type="term" value="F:DNA binding"/>
    <property type="evidence" value="ECO:0007669"/>
    <property type="project" value="UniProtKB-KW"/>
</dbReference>
<keyword evidence="3" id="KW-1185">Reference proteome</keyword>
<dbReference type="Pfam" id="PF03693">
    <property type="entry name" value="ParD_antitoxin"/>
    <property type="match status" value="1"/>
</dbReference>
<evidence type="ECO:0000256" key="1">
    <source>
        <dbReference type="ARBA" id="ARBA00022649"/>
    </source>
</evidence>
<dbReference type="SUPFAM" id="SSF47598">
    <property type="entry name" value="Ribbon-helix-helix"/>
    <property type="match status" value="1"/>
</dbReference>
<sequence length="87" mass="9668">MTVKTTLSFTDRHHEFLKSKVGEGVYASTSAAVAAAIERMIEDEQARETALNAMAEEIRRRAATPRESFVDHDTTFGAALQTLERPE</sequence>
<dbReference type="Gene3D" id="6.10.10.120">
    <property type="entry name" value="Antitoxin ParD1-like"/>
    <property type="match status" value="1"/>
</dbReference>
<organism evidence="2 3">
    <name type="scientific">Ruegeria intermedia</name>
    <dbReference type="NCBI Taxonomy" id="996115"/>
    <lineage>
        <taxon>Bacteria</taxon>
        <taxon>Pseudomonadati</taxon>
        <taxon>Pseudomonadota</taxon>
        <taxon>Alphaproteobacteria</taxon>
        <taxon>Rhodobacterales</taxon>
        <taxon>Roseobacteraceae</taxon>
        <taxon>Ruegeria</taxon>
    </lineage>
</organism>
<dbReference type="InterPro" id="IPR010985">
    <property type="entry name" value="Ribbon_hlx_hlx"/>
</dbReference>
<gene>
    <name evidence="2" type="ORF">SAMN05444279_1352</name>
</gene>